<dbReference type="InterPro" id="IPR026983">
    <property type="entry name" value="DHC"/>
</dbReference>
<dbReference type="Gene3D" id="1.20.920.30">
    <property type="match status" value="1"/>
</dbReference>
<evidence type="ECO:0000259" key="3">
    <source>
        <dbReference type="Pfam" id="PF17857"/>
    </source>
</evidence>
<dbReference type="GO" id="GO:0051959">
    <property type="term" value="F:dynein light intermediate chain binding"/>
    <property type="evidence" value="ECO:0007669"/>
    <property type="project" value="InterPro"/>
</dbReference>
<dbReference type="Proteomes" id="UP000694388">
    <property type="component" value="Unplaced"/>
</dbReference>
<dbReference type="InterPro" id="IPR024317">
    <property type="entry name" value="Dynein_heavy_chain_D4_dom"/>
</dbReference>
<dbReference type="Gene3D" id="3.40.50.300">
    <property type="entry name" value="P-loop containing nucleotide triphosphate hydrolases"/>
    <property type="match status" value="1"/>
</dbReference>
<dbReference type="Ensembl" id="ENSEBUT00000025939.1">
    <property type="protein sequence ID" value="ENSEBUP00000025363.1"/>
    <property type="gene ID" value="ENSEBUG00000015623.1"/>
</dbReference>
<evidence type="ECO:0000313" key="4">
    <source>
        <dbReference type="Ensembl" id="ENSEBUP00000025363.1"/>
    </source>
</evidence>
<dbReference type="Pfam" id="PF12780">
    <property type="entry name" value="AAA_8"/>
    <property type="match status" value="1"/>
</dbReference>
<name>A0A8C4R5X3_EPTBU</name>
<dbReference type="FunFam" id="1.20.920.30:FF:000003">
    <property type="entry name" value="Dynein axonemal heavy chain 17"/>
    <property type="match status" value="1"/>
</dbReference>
<dbReference type="Pfam" id="PF17857">
    <property type="entry name" value="AAA_lid_1"/>
    <property type="match status" value="1"/>
</dbReference>
<dbReference type="InterPro" id="IPR041589">
    <property type="entry name" value="DNAH3_AAA_lid_1"/>
</dbReference>
<keyword evidence="5" id="KW-1185">Reference proteome</keyword>
<proteinExistence type="inferred from homology"/>
<evidence type="ECO:0000313" key="5">
    <source>
        <dbReference type="Proteomes" id="UP000694388"/>
    </source>
</evidence>
<accession>A0A8C4R5X3</accession>
<evidence type="ECO:0000259" key="2">
    <source>
        <dbReference type="Pfam" id="PF12780"/>
    </source>
</evidence>
<dbReference type="InterPro" id="IPR027417">
    <property type="entry name" value="P-loop_NTPase"/>
</dbReference>
<evidence type="ECO:0008006" key="6">
    <source>
        <dbReference type="Google" id="ProtNLM"/>
    </source>
</evidence>
<dbReference type="PANTHER" id="PTHR46961">
    <property type="entry name" value="DYNEIN HEAVY CHAIN 1, AXONEMAL-LIKE PROTEIN"/>
    <property type="match status" value="1"/>
</dbReference>
<reference evidence="4" key="1">
    <citation type="submission" date="2025-08" db="UniProtKB">
        <authorList>
            <consortium name="Ensembl"/>
        </authorList>
    </citation>
    <scope>IDENTIFICATION</scope>
</reference>
<dbReference type="GO" id="GO:0030286">
    <property type="term" value="C:dynein complex"/>
    <property type="evidence" value="ECO:0007669"/>
    <property type="project" value="InterPro"/>
</dbReference>
<dbReference type="GO" id="GO:0007018">
    <property type="term" value="P:microtubule-based movement"/>
    <property type="evidence" value="ECO:0007669"/>
    <property type="project" value="InterPro"/>
</dbReference>
<feature type="domain" description="Dynein heavy chain 3 AAA+ lid" evidence="3">
    <location>
        <begin position="158"/>
        <end position="252"/>
    </location>
</feature>
<sequence length="486" mass="55759">MDRDEFLIRNISFNYFSSSASLQVTLQKPLEKKVGRAYGPPGTKHLVYFIDDFNMPKVDDYGTVQPHTLLRQHLDYRHWYDRDTLVVRDIHNVQYVACMNHVAGSFTINPRLQRHFCVFSVLFPDTKALTSIYSSILEQHLQCGAFAPVTQETAPKIVLLALDLHQKVSSMFLPTNIKFHYIFNLRDISRIFQGLLFSKAENFLHKTDILRLFLHESNRVYKDRMVEERDLEMFDRIQATSVKKHFHDITETELQEWKDDIFCHFSMGIDEARYLLAPSRKALHQILREVLEGYNAVHATMDLVLFEDAIAHVCRISRILKSPGGHALLVGVGGSGKQSLTRLAAFLSSMEVFQPTLHQGYSTSDLKADVANLLMKTGLKGQRTVFLLTDDQLPDLHFLVLINDLLISGEIPDVLSDDAIEEIIKGVRNQVKAAGLQDSRENCWAFFTNHVRQNLKVEKFKKIERWSCASLLRVANCVLRAKGIQR</sequence>
<reference evidence="4" key="2">
    <citation type="submission" date="2025-09" db="UniProtKB">
        <authorList>
            <consortium name="Ensembl"/>
        </authorList>
    </citation>
    <scope>IDENTIFICATION</scope>
</reference>
<dbReference type="PANTHER" id="PTHR46961:SF16">
    <property type="entry name" value="DYNEIN AXONEMAL HEAVY CHAIN 17-RELATED"/>
    <property type="match status" value="1"/>
</dbReference>
<evidence type="ECO:0000256" key="1">
    <source>
        <dbReference type="ARBA" id="ARBA00008887"/>
    </source>
</evidence>
<protein>
    <recommendedName>
        <fullName evidence="6">Dynein heavy chain</fullName>
    </recommendedName>
</protein>
<dbReference type="GO" id="GO:0045505">
    <property type="term" value="F:dynein intermediate chain binding"/>
    <property type="evidence" value="ECO:0007669"/>
    <property type="project" value="InterPro"/>
</dbReference>
<feature type="domain" description="Dynein heavy chain AAA module D4" evidence="2">
    <location>
        <begin position="301"/>
        <end position="457"/>
    </location>
</feature>
<organism evidence="4 5">
    <name type="scientific">Eptatretus burgeri</name>
    <name type="common">Inshore hagfish</name>
    <dbReference type="NCBI Taxonomy" id="7764"/>
    <lineage>
        <taxon>Eukaryota</taxon>
        <taxon>Metazoa</taxon>
        <taxon>Chordata</taxon>
        <taxon>Craniata</taxon>
        <taxon>Vertebrata</taxon>
        <taxon>Cyclostomata</taxon>
        <taxon>Myxini</taxon>
        <taxon>Myxiniformes</taxon>
        <taxon>Myxinidae</taxon>
        <taxon>Eptatretinae</taxon>
        <taxon>Eptatretus</taxon>
    </lineage>
</organism>
<dbReference type="GeneTree" id="ENSGT00940000159717"/>
<dbReference type="Pfam" id="PF12775">
    <property type="entry name" value="AAA_7"/>
    <property type="match status" value="1"/>
</dbReference>
<dbReference type="SUPFAM" id="SSF52540">
    <property type="entry name" value="P-loop containing nucleoside triphosphate hydrolases"/>
    <property type="match status" value="2"/>
</dbReference>
<dbReference type="AlphaFoldDB" id="A0A8C4R5X3"/>
<comment type="similarity">
    <text evidence="1">Belongs to the dynein heavy chain family.</text>
</comment>